<reference evidence="2" key="1">
    <citation type="journal article" date="2014" name="Science">
        <title>Ancient hybridizations among the ancestral genomes of bread wheat.</title>
        <authorList>
            <consortium name="International Wheat Genome Sequencing Consortium,"/>
            <person name="Marcussen T."/>
            <person name="Sandve S.R."/>
            <person name="Heier L."/>
            <person name="Spannagl M."/>
            <person name="Pfeifer M."/>
            <person name="Jakobsen K.S."/>
            <person name="Wulff B.B."/>
            <person name="Steuernagel B."/>
            <person name="Mayer K.F."/>
            <person name="Olsen O.A."/>
        </authorList>
    </citation>
    <scope>NUCLEOTIDE SEQUENCE [LARGE SCALE GENOMIC DNA]</scope>
    <source>
        <strain evidence="2">cv. AL8/78</strain>
    </source>
</reference>
<proteinExistence type="predicted"/>
<sequence length="64" mass="7507">DERGLNLPCFYDNVGTRVHPERNRCRVQAFIEAHREIEDANTHGQLRDDLVEHLWQLDGRLQGP</sequence>
<dbReference type="EnsemblPlants" id="AET2Gv20970700.1">
    <property type="protein sequence ID" value="AET2Gv20970700.1"/>
    <property type="gene ID" value="AET2Gv20970700"/>
</dbReference>
<evidence type="ECO:0000313" key="1">
    <source>
        <dbReference type="EnsemblPlants" id="AET2Gv20970700.1"/>
    </source>
</evidence>
<protein>
    <submittedName>
        <fullName evidence="1">Uncharacterized protein</fullName>
    </submittedName>
</protein>
<dbReference type="Proteomes" id="UP000015105">
    <property type="component" value="Chromosome 2D"/>
</dbReference>
<dbReference type="AlphaFoldDB" id="A0A453CUY8"/>
<organism evidence="1 2">
    <name type="scientific">Aegilops tauschii subsp. strangulata</name>
    <name type="common">Goatgrass</name>
    <dbReference type="NCBI Taxonomy" id="200361"/>
    <lineage>
        <taxon>Eukaryota</taxon>
        <taxon>Viridiplantae</taxon>
        <taxon>Streptophyta</taxon>
        <taxon>Embryophyta</taxon>
        <taxon>Tracheophyta</taxon>
        <taxon>Spermatophyta</taxon>
        <taxon>Magnoliopsida</taxon>
        <taxon>Liliopsida</taxon>
        <taxon>Poales</taxon>
        <taxon>Poaceae</taxon>
        <taxon>BOP clade</taxon>
        <taxon>Pooideae</taxon>
        <taxon>Triticodae</taxon>
        <taxon>Triticeae</taxon>
        <taxon>Triticinae</taxon>
        <taxon>Aegilops</taxon>
    </lineage>
</organism>
<accession>A0A453CUY8</accession>
<reference evidence="2" key="2">
    <citation type="journal article" date="2017" name="Nat. Plants">
        <title>The Aegilops tauschii genome reveals multiple impacts of transposons.</title>
        <authorList>
            <person name="Zhao G."/>
            <person name="Zou C."/>
            <person name="Li K."/>
            <person name="Wang K."/>
            <person name="Li T."/>
            <person name="Gao L."/>
            <person name="Zhang X."/>
            <person name="Wang H."/>
            <person name="Yang Z."/>
            <person name="Liu X."/>
            <person name="Jiang W."/>
            <person name="Mao L."/>
            <person name="Kong X."/>
            <person name="Jiao Y."/>
            <person name="Jia J."/>
        </authorList>
    </citation>
    <scope>NUCLEOTIDE SEQUENCE [LARGE SCALE GENOMIC DNA]</scope>
    <source>
        <strain evidence="2">cv. AL8/78</strain>
    </source>
</reference>
<reference evidence="1" key="4">
    <citation type="submission" date="2019-03" db="UniProtKB">
        <authorList>
            <consortium name="EnsemblPlants"/>
        </authorList>
    </citation>
    <scope>IDENTIFICATION</scope>
</reference>
<reference evidence="1" key="3">
    <citation type="journal article" date="2017" name="Nature">
        <title>Genome sequence of the progenitor of the wheat D genome Aegilops tauschii.</title>
        <authorList>
            <person name="Luo M.C."/>
            <person name="Gu Y.Q."/>
            <person name="Puiu D."/>
            <person name="Wang H."/>
            <person name="Twardziok S.O."/>
            <person name="Deal K.R."/>
            <person name="Huo N."/>
            <person name="Zhu T."/>
            <person name="Wang L."/>
            <person name="Wang Y."/>
            <person name="McGuire P.E."/>
            <person name="Liu S."/>
            <person name="Long H."/>
            <person name="Ramasamy R.K."/>
            <person name="Rodriguez J.C."/>
            <person name="Van S.L."/>
            <person name="Yuan L."/>
            <person name="Wang Z."/>
            <person name="Xia Z."/>
            <person name="Xiao L."/>
            <person name="Anderson O.D."/>
            <person name="Ouyang S."/>
            <person name="Liang Y."/>
            <person name="Zimin A.V."/>
            <person name="Pertea G."/>
            <person name="Qi P."/>
            <person name="Bennetzen J.L."/>
            <person name="Dai X."/>
            <person name="Dawson M.W."/>
            <person name="Muller H.G."/>
            <person name="Kugler K."/>
            <person name="Rivarola-Duarte L."/>
            <person name="Spannagl M."/>
            <person name="Mayer K.F.X."/>
            <person name="Lu F.H."/>
            <person name="Bevan M.W."/>
            <person name="Leroy P."/>
            <person name="Li P."/>
            <person name="You F.M."/>
            <person name="Sun Q."/>
            <person name="Liu Z."/>
            <person name="Lyons E."/>
            <person name="Wicker T."/>
            <person name="Salzberg S.L."/>
            <person name="Devos K.M."/>
            <person name="Dvorak J."/>
        </authorList>
    </citation>
    <scope>NUCLEOTIDE SEQUENCE [LARGE SCALE GENOMIC DNA]</scope>
    <source>
        <strain evidence="1">cv. AL8/78</strain>
    </source>
</reference>
<dbReference type="Gramene" id="AET2Gv20970700.1">
    <property type="protein sequence ID" value="AET2Gv20970700.1"/>
    <property type="gene ID" value="AET2Gv20970700"/>
</dbReference>
<evidence type="ECO:0000313" key="2">
    <source>
        <dbReference type="Proteomes" id="UP000015105"/>
    </source>
</evidence>
<keyword evidence="2" id="KW-1185">Reference proteome</keyword>
<name>A0A453CUY8_AEGTS</name>
<reference evidence="1" key="5">
    <citation type="journal article" date="2021" name="G3 (Bethesda)">
        <title>Aegilops tauschii genome assembly Aet v5.0 features greater sequence contiguity and improved annotation.</title>
        <authorList>
            <person name="Wang L."/>
            <person name="Zhu T."/>
            <person name="Rodriguez J.C."/>
            <person name="Deal K.R."/>
            <person name="Dubcovsky J."/>
            <person name="McGuire P.E."/>
            <person name="Lux T."/>
            <person name="Spannagl M."/>
            <person name="Mayer K.F.X."/>
            <person name="Baldrich P."/>
            <person name="Meyers B.C."/>
            <person name="Huo N."/>
            <person name="Gu Y.Q."/>
            <person name="Zhou H."/>
            <person name="Devos K.M."/>
            <person name="Bennetzen J.L."/>
            <person name="Unver T."/>
            <person name="Budak H."/>
            <person name="Gulick P.J."/>
            <person name="Galiba G."/>
            <person name="Kalapos B."/>
            <person name="Nelson D.R."/>
            <person name="Li P."/>
            <person name="You F.M."/>
            <person name="Luo M.C."/>
            <person name="Dvorak J."/>
        </authorList>
    </citation>
    <scope>NUCLEOTIDE SEQUENCE [LARGE SCALE GENOMIC DNA]</scope>
    <source>
        <strain evidence="1">cv. AL8/78</strain>
    </source>
</reference>